<proteinExistence type="predicted"/>
<sequence length="11" mass="1473">MRRQRALWLRS</sequence>
<evidence type="ECO:0000313" key="1">
    <source>
        <dbReference type="EMBL" id="MBX02117.1"/>
    </source>
</evidence>
<name>A0A2P2K8V8_RHIMU</name>
<protein>
    <submittedName>
        <fullName evidence="1">Uncharacterized protein MANES_18G078900</fullName>
    </submittedName>
</protein>
<reference evidence="1" key="1">
    <citation type="submission" date="2018-02" db="EMBL/GenBank/DDBJ databases">
        <title>Rhizophora mucronata_Transcriptome.</title>
        <authorList>
            <person name="Meera S.P."/>
            <person name="Sreeshan A."/>
            <person name="Augustine A."/>
        </authorList>
    </citation>
    <scope>NUCLEOTIDE SEQUENCE</scope>
    <source>
        <tissue evidence="1">Leaf</tissue>
    </source>
</reference>
<organism evidence="1">
    <name type="scientific">Rhizophora mucronata</name>
    <name type="common">Asiatic mangrove</name>
    <dbReference type="NCBI Taxonomy" id="61149"/>
    <lineage>
        <taxon>Eukaryota</taxon>
        <taxon>Viridiplantae</taxon>
        <taxon>Streptophyta</taxon>
        <taxon>Embryophyta</taxon>
        <taxon>Tracheophyta</taxon>
        <taxon>Spermatophyta</taxon>
        <taxon>Magnoliopsida</taxon>
        <taxon>eudicotyledons</taxon>
        <taxon>Gunneridae</taxon>
        <taxon>Pentapetalae</taxon>
        <taxon>rosids</taxon>
        <taxon>fabids</taxon>
        <taxon>Malpighiales</taxon>
        <taxon>Rhizophoraceae</taxon>
        <taxon>Rhizophora</taxon>
    </lineage>
</organism>
<accession>A0A2P2K8V8</accession>
<dbReference type="EMBL" id="GGEC01021633">
    <property type="protein sequence ID" value="MBX02117.1"/>
    <property type="molecule type" value="Transcribed_RNA"/>
</dbReference>